<name>A0A7K1LAJ5_9ACTN</name>
<dbReference type="Proteomes" id="UP000432015">
    <property type="component" value="Unassembled WGS sequence"/>
</dbReference>
<dbReference type="AlphaFoldDB" id="A0A7K1LAJ5"/>
<reference evidence="1 2" key="1">
    <citation type="submission" date="2019-11" db="EMBL/GenBank/DDBJ databases">
        <authorList>
            <person name="Cao P."/>
        </authorList>
    </citation>
    <scope>NUCLEOTIDE SEQUENCE [LARGE SCALE GENOMIC DNA]</scope>
    <source>
        <strain evidence="1 2">NEAU-AAG5</strain>
    </source>
</reference>
<comment type="caution">
    <text evidence="1">The sequence shown here is derived from an EMBL/GenBank/DDBJ whole genome shotgun (WGS) entry which is preliminary data.</text>
</comment>
<proteinExistence type="predicted"/>
<accession>A0A7K1LAJ5</accession>
<protein>
    <submittedName>
        <fullName evidence="1">Uncharacterized protein</fullName>
    </submittedName>
</protein>
<dbReference type="EMBL" id="WOFH01000014">
    <property type="protein sequence ID" value="MUN41457.1"/>
    <property type="molecule type" value="Genomic_DNA"/>
</dbReference>
<dbReference type="RefSeq" id="WP_156220627.1">
    <property type="nucleotide sequence ID" value="NZ_WOFH01000014.1"/>
</dbReference>
<organism evidence="1 2">
    <name type="scientific">Actinomadura litoris</name>
    <dbReference type="NCBI Taxonomy" id="2678616"/>
    <lineage>
        <taxon>Bacteria</taxon>
        <taxon>Bacillati</taxon>
        <taxon>Actinomycetota</taxon>
        <taxon>Actinomycetes</taxon>
        <taxon>Streptosporangiales</taxon>
        <taxon>Thermomonosporaceae</taxon>
        <taxon>Actinomadura</taxon>
    </lineage>
</organism>
<gene>
    <name evidence="1" type="ORF">GNZ18_33420</name>
</gene>
<keyword evidence="2" id="KW-1185">Reference proteome</keyword>
<evidence type="ECO:0000313" key="2">
    <source>
        <dbReference type="Proteomes" id="UP000432015"/>
    </source>
</evidence>
<sequence length="80" mass="8469">MADENLLTISFPPADVDEAVERHKRLTAAAEDLGGAGGTWKVSEGWFSVHARTQAGRDRLQAEAVPLPSGWAMRIGAGPA</sequence>
<evidence type="ECO:0000313" key="1">
    <source>
        <dbReference type="EMBL" id="MUN41457.1"/>
    </source>
</evidence>